<dbReference type="Gene3D" id="3.20.70.20">
    <property type="match status" value="1"/>
</dbReference>
<dbReference type="KEGG" id="fcy:FRACYDRAFT_196268"/>
<gene>
    <name evidence="1" type="ORF">FRACYDRAFT_196268</name>
</gene>
<dbReference type="Pfam" id="PF05167">
    <property type="entry name" value="DUF711"/>
    <property type="match status" value="2"/>
</dbReference>
<name>A0A1E7ESB4_9STRA</name>
<dbReference type="PANTHER" id="PTHR37560">
    <property type="entry name" value="UPF0210 PROTEIN SPR0218"/>
    <property type="match status" value="1"/>
</dbReference>
<dbReference type="InParanoid" id="A0A1E7ESB4"/>
<dbReference type="OrthoDB" id="10263808at2759"/>
<dbReference type="InterPro" id="IPR007841">
    <property type="entry name" value="UPF0210"/>
</dbReference>
<reference evidence="1 2" key="1">
    <citation type="submission" date="2016-09" db="EMBL/GenBank/DDBJ databases">
        <title>Extensive genetic diversity and differential bi-allelic expression allows diatom success in the polar Southern Ocean.</title>
        <authorList>
            <consortium name="DOE Joint Genome Institute"/>
            <person name="Mock T."/>
            <person name="Otillar R.P."/>
            <person name="Strauss J."/>
            <person name="Dupont C."/>
            <person name="Frickenhaus S."/>
            <person name="Maumus F."/>
            <person name="Mcmullan M."/>
            <person name="Sanges R."/>
            <person name="Schmutz J."/>
            <person name="Toseland A."/>
            <person name="Valas R."/>
            <person name="Veluchamy A."/>
            <person name="Ward B.J."/>
            <person name="Allen A."/>
            <person name="Barry K."/>
            <person name="Falciatore A."/>
            <person name="Ferrante M."/>
            <person name="Fortunato A.E."/>
            <person name="Gloeckner G."/>
            <person name="Gruber A."/>
            <person name="Hipkin R."/>
            <person name="Janech M."/>
            <person name="Kroth P."/>
            <person name="Leese F."/>
            <person name="Lindquist E."/>
            <person name="Lyon B.R."/>
            <person name="Martin J."/>
            <person name="Mayer C."/>
            <person name="Parker M."/>
            <person name="Quesneville H."/>
            <person name="Raymond J."/>
            <person name="Uhlig C."/>
            <person name="Valentin K.U."/>
            <person name="Worden A.Z."/>
            <person name="Armbrust E.V."/>
            <person name="Bowler C."/>
            <person name="Green B."/>
            <person name="Moulton V."/>
            <person name="Van Oosterhout C."/>
            <person name="Grigoriev I."/>
        </authorList>
    </citation>
    <scope>NUCLEOTIDE SEQUENCE [LARGE SCALE GENOMIC DNA]</scope>
    <source>
        <strain evidence="1 2">CCMP1102</strain>
    </source>
</reference>
<dbReference type="SUPFAM" id="SSF51998">
    <property type="entry name" value="PFL-like glycyl radical enzymes"/>
    <property type="match status" value="1"/>
</dbReference>
<keyword evidence="2" id="KW-1185">Reference proteome</keyword>
<dbReference type="EMBL" id="KV784379">
    <property type="protein sequence ID" value="OEU08684.1"/>
    <property type="molecule type" value="Genomic_DNA"/>
</dbReference>
<accession>A0A1E7ESB4</accession>
<dbReference type="Proteomes" id="UP000095751">
    <property type="component" value="Unassembled WGS sequence"/>
</dbReference>
<sequence>MSTTTSPAAAAAAAANQVSEDKLFKIRTITAFVTLHESDFSSSDKSSSMLEYKITETVHALQTIRERLEGKNNFEVQTLRVATNPFPEYLLPSSSTGTGTGTDITIEQRLKLLDDCLEKHGIAFFSLGSASTKEHLKVCTKIVQYSTKFSCSVQLQANDIELAKESAETVLRNSKLIVKERRSSDDDNDDNDDNDTQPDGLANFRFCVANVKPYIPFFPAAKSGSAKDDVVGGAAAFQIKFAIGLENGELLKYLLMNDANQSIANILPRLNANNRKIKGNNFATGFSMAVRPIQITCEKVVHDWNGTPNDDKNSSDEITTSYLKYVGLDASFNPSLDSDGSVASAIELLNEVKEFGGPGTIAAVAAMTTAIQTKLSCDDYDDEDATTSSSSSSSSNQIKLTGYNGLMLPLCEDLRLAQLAVEDKLTISQLLNVSSVCGVGIDTVPIAGNTCPNELASLLLDVVGLAQRWNKPLSCRVFPVPGKVIGDMTTFNSPYLVNSKILPLS</sequence>
<proteinExistence type="predicted"/>
<protein>
    <submittedName>
        <fullName evidence="1">Uncharacterized protein</fullName>
    </submittedName>
</protein>
<organism evidence="1 2">
    <name type="scientific">Fragilariopsis cylindrus CCMP1102</name>
    <dbReference type="NCBI Taxonomy" id="635003"/>
    <lineage>
        <taxon>Eukaryota</taxon>
        <taxon>Sar</taxon>
        <taxon>Stramenopiles</taxon>
        <taxon>Ochrophyta</taxon>
        <taxon>Bacillariophyta</taxon>
        <taxon>Bacillariophyceae</taxon>
        <taxon>Bacillariophycidae</taxon>
        <taxon>Bacillariales</taxon>
        <taxon>Bacillariaceae</taxon>
        <taxon>Fragilariopsis</taxon>
    </lineage>
</organism>
<dbReference type="AlphaFoldDB" id="A0A1E7ESB4"/>
<dbReference type="PANTHER" id="PTHR37560:SF2">
    <property type="entry name" value="DUF711 DOMAIN-CONTAINING PROTEIN"/>
    <property type="match status" value="1"/>
</dbReference>
<evidence type="ECO:0000313" key="2">
    <source>
        <dbReference type="Proteomes" id="UP000095751"/>
    </source>
</evidence>
<evidence type="ECO:0000313" key="1">
    <source>
        <dbReference type="EMBL" id="OEU08684.1"/>
    </source>
</evidence>